<feature type="compositionally biased region" description="Basic and acidic residues" evidence="1">
    <location>
        <begin position="59"/>
        <end position="85"/>
    </location>
</feature>
<comment type="caution">
    <text evidence="2">The sequence shown here is derived from an EMBL/GenBank/DDBJ whole genome shotgun (WGS) entry which is preliminary data.</text>
</comment>
<dbReference type="RefSeq" id="WP_344363817.1">
    <property type="nucleotide sequence ID" value="NZ_BAAASR010000024.1"/>
</dbReference>
<feature type="compositionally biased region" description="Basic and acidic residues" evidence="1">
    <location>
        <begin position="1"/>
        <end position="11"/>
    </location>
</feature>
<proteinExistence type="predicted"/>
<accession>A0ABP6A414</accession>
<evidence type="ECO:0000313" key="2">
    <source>
        <dbReference type="EMBL" id="GAA2506171.1"/>
    </source>
</evidence>
<dbReference type="Proteomes" id="UP001499942">
    <property type="component" value="Unassembled WGS sequence"/>
</dbReference>
<feature type="region of interest" description="Disordered" evidence="1">
    <location>
        <begin position="1"/>
        <end position="22"/>
    </location>
</feature>
<feature type="region of interest" description="Disordered" evidence="1">
    <location>
        <begin position="55"/>
        <end position="85"/>
    </location>
</feature>
<evidence type="ECO:0000256" key="1">
    <source>
        <dbReference type="SAM" id="MobiDB-lite"/>
    </source>
</evidence>
<dbReference type="EMBL" id="BAAASR010000024">
    <property type="protein sequence ID" value="GAA2506171.1"/>
    <property type="molecule type" value="Genomic_DNA"/>
</dbReference>
<gene>
    <name evidence="2" type="ORF">GCM10010393_43720</name>
</gene>
<reference evidence="3" key="1">
    <citation type="journal article" date="2019" name="Int. J. Syst. Evol. Microbiol.">
        <title>The Global Catalogue of Microorganisms (GCM) 10K type strain sequencing project: providing services to taxonomists for standard genome sequencing and annotation.</title>
        <authorList>
            <consortium name="The Broad Institute Genomics Platform"/>
            <consortium name="The Broad Institute Genome Sequencing Center for Infectious Disease"/>
            <person name="Wu L."/>
            <person name="Ma J."/>
        </authorList>
    </citation>
    <scope>NUCLEOTIDE SEQUENCE [LARGE SCALE GENOMIC DNA]</scope>
    <source>
        <strain evidence="3">JCM 5062</strain>
    </source>
</reference>
<organism evidence="2 3">
    <name type="scientific">Streptomyces gobitricini</name>
    <dbReference type="NCBI Taxonomy" id="68211"/>
    <lineage>
        <taxon>Bacteria</taxon>
        <taxon>Bacillati</taxon>
        <taxon>Actinomycetota</taxon>
        <taxon>Actinomycetes</taxon>
        <taxon>Kitasatosporales</taxon>
        <taxon>Streptomycetaceae</taxon>
        <taxon>Streptomyces</taxon>
    </lineage>
</organism>
<name>A0ABP6A414_9ACTN</name>
<protein>
    <submittedName>
        <fullName evidence="2">Uncharacterized protein</fullName>
    </submittedName>
</protein>
<keyword evidence="3" id="KW-1185">Reference proteome</keyword>
<sequence>MRRHPLVDESRGITTPSDSTREKQMFTYELQQARHAELLREADAQRLVNLARAARKARRSLDRRSGDHASEGQVNTDHDRFATAA</sequence>
<evidence type="ECO:0000313" key="3">
    <source>
        <dbReference type="Proteomes" id="UP001499942"/>
    </source>
</evidence>